<feature type="domain" description="Bacterial sugar transferase" evidence="3">
    <location>
        <begin position="13"/>
        <end position="187"/>
    </location>
</feature>
<name>A0A926D173_9FIRM</name>
<organism evidence="4 5">
    <name type="scientific">Luoshenia tenuis</name>
    <dbReference type="NCBI Taxonomy" id="2763654"/>
    <lineage>
        <taxon>Bacteria</taxon>
        <taxon>Bacillati</taxon>
        <taxon>Bacillota</taxon>
        <taxon>Clostridia</taxon>
        <taxon>Christensenellales</taxon>
        <taxon>Christensenellaceae</taxon>
        <taxon>Luoshenia</taxon>
    </lineage>
</organism>
<dbReference type="AlphaFoldDB" id="A0A926D173"/>
<evidence type="ECO:0000256" key="1">
    <source>
        <dbReference type="ARBA" id="ARBA00006464"/>
    </source>
</evidence>
<evidence type="ECO:0000256" key="2">
    <source>
        <dbReference type="SAM" id="Phobius"/>
    </source>
</evidence>
<feature type="transmembrane region" description="Helical" evidence="2">
    <location>
        <begin position="20"/>
        <end position="43"/>
    </location>
</feature>
<gene>
    <name evidence="4" type="ORF">H8699_09000</name>
</gene>
<accession>A0A926D173</accession>
<dbReference type="PANTHER" id="PTHR30576">
    <property type="entry name" value="COLANIC BIOSYNTHESIS UDP-GLUCOSE LIPID CARRIER TRANSFERASE"/>
    <property type="match status" value="1"/>
</dbReference>
<evidence type="ECO:0000313" key="5">
    <source>
        <dbReference type="Proteomes" id="UP000654279"/>
    </source>
</evidence>
<dbReference type="EMBL" id="JACRSO010000003">
    <property type="protein sequence ID" value="MBC8529561.1"/>
    <property type="molecule type" value="Genomic_DNA"/>
</dbReference>
<keyword evidence="2" id="KW-1133">Transmembrane helix</keyword>
<sequence>MGHKKGVYEKYIKRPQDFCVALAAIIVLSPILLITALLVRIKLGSPVIFKQKRPGLNEKIFTLYKFRTMLDALDKNGQPLPDGERLTSFGKKLRMTSLDELPELWNILKGDMSLVGPRPQLVWDMVFMSERQRQRHNVRPGLTGLAQVSGRNGITWEERLEYDLAYIQTLSLGQDIKILLRTAAQILSFSGEGVNTEGMDTAEDLGDYLLRTCQIDRKAYFAGQRDALQLIIDEQESGSHSDELIPKTGVDADNVIRKG</sequence>
<evidence type="ECO:0000313" key="4">
    <source>
        <dbReference type="EMBL" id="MBC8529561.1"/>
    </source>
</evidence>
<protein>
    <submittedName>
        <fullName evidence="4">Sugar transferase</fullName>
    </submittedName>
</protein>
<comment type="similarity">
    <text evidence="1">Belongs to the bacterial sugar transferase family.</text>
</comment>
<dbReference type="Proteomes" id="UP000654279">
    <property type="component" value="Unassembled WGS sequence"/>
</dbReference>
<dbReference type="PANTHER" id="PTHR30576:SF8">
    <property type="entry name" value="UNDECAPRENYL-PHOSPHATE GALACTOSE PHOSPHOTRANSFERASE"/>
    <property type="match status" value="1"/>
</dbReference>
<keyword evidence="2" id="KW-0812">Transmembrane</keyword>
<proteinExistence type="inferred from homology"/>
<evidence type="ECO:0000259" key="3">
    <source>
        <dbReference type="Pfam" id="PF02397"/>
    </source>
</evidence>
<keyword evidence="2" id="KW-0472">Membrane</keyword>
<keyword evidence="5" id="KW-1185">Reference proteome</keyword>
<comment type="caution">
    <text evidence="4">The sequence shown here is derived from an EMBL/GenBank/DDBJ whole genome shotgun (WGS) entry which is preliminary data.</text>
</comment>
<dbReference type="RefSeq" id="WP_283244182.1">
    <property type="nucleotide sequence ID" value="NZ_JACRSO010000003.1"/>
</dbReference>
<dbReference type="Pfam" id="PF02397">
    <property type="entry name" value="Bac_transf"/>
    <property type="match status" value="1"/>
</dbReference>
<dbReference type="InterPro" id="IPR003362">
    <property type="entry name" value="Bact_transf"/>
</dbReference>
<dbReference type="GO" id="GO:0016780">
    <property type="term" value="F:phosphotransferase activity, for other substituted phosphate groups"/>
    <property type="evidence" value="ECO:0007669"/>
    <property type="project" value="TreeGrafter"/>
</dbReference>
<reference evidence="4" key="1">
    <citation type="submission" date="2020-08" db="EMBL/GenBank/DDBJ databases">
        <title>Genome public.</title>
        <authorList>
            <person name="Liu C."/>
            <person name="Sun Q."/>
        </authorList>
    </citation>
    <scope>NUCLEOTIDE SEQUENCE</scope>
    <source>
        <strain evidence="4">NSJ-44</strain>
    </source>
</reference>
<keyword evidence="4" id="KW-0808">Transferase</keyword>